<keyword evidence="2" id="KW-1185">Reference proteome</keyword>
<comment type="caution">
    <text evidence="1">The sequence shown here is derived from an EMBL/GenBank/DDBJ whole genome shotgun (WGS) entry which is preliminary data.</text>
</comment>
<organism evidence="1 2">
    <name type="scientific">Muricoccus vinaceus</name>
    <dbReference type="NCBI Taxonomy" id="424704"/>
    <lineage>
        <taxon>Bacteria</taxon>
        <taxon>Pseudomonadati</taxon>
        <taxon>Pseudomonadota</taxon>
        <taxon>Alphaproteobacteria</taxon>
        <taxon>Acetobacterales</taxon>
        <taxon>Roseomonadaceae</taxon>
        <taxon>Muricoccus</taxon>
    </lineage>
</organism>
<evidence type="ECO:0000313" key="1">
    <source>
        <dbReference type="EMBL" id="MFC0389061.1"/>
    </source>
</evidence>
<name>A0ABV6IZL8_9PROT</name>
<evidence type="ECO:0000313" key="2">
    <source>
        <dbReference type="Proteomes" id="UP001589789"/>
    </source>
</evidence>
<gene>
    <name evidence="1" type="ORF">ACFFIC_26445</name>
</gene>
<dbReference type="RefSeq" id="WP_377056077.1">
    <property type="nucleotide sequence ID" value="NZ_JBHLVZ010000091.1"/>
</dbReference>
<protein>
    <submittedName>
        <fullName evidence="1">Uncharacterized protein</fullName>
    </submittedName>
</protein>
<reference evidence="1 2" key="1">
    <citation type="submission" date="2024-09" db="EMBL/GenBank/DDBJ databases">
        <authorList>
            <person name="Sun Q."/>
            <person name="Mori K."/>
        </authorList>
    </citation>
    <scope>NUCLEOTIDE SEQUENCE [LARGE SCALE GENOMIC DNA]</scope>
    <source>
        <strain evidence="1 2">CCM 7468</strain>
    </source>
</reference>
<accession>A0ABV6IZL8</accession>
<dbReference type="Proteomes" id="UP001589789">
    <property type="component" value="Unassembled WGS sequence"/>
</dbReference>
<dbReference type="EMBL" id="JBHLVZ010000091">
    <property type="protein sequence ID" value="MFC0389061.1"/>
    <property type="molecule type" value="Genomic_DNA"/>
</dbReference>
<proteinExistence type="predicted"/>
<sequence>MTMRAAMLAIWSDVAPEREADYLHWLAREHTAERIGIPGFEAVRVLRAGLPGVCRFLILYDLAGPAVLTSPAYLARLNSPTPWTQRIMPGLGRFARGGGRVLEEVGRGQGAHLLALRLGQRPQTNRALLEAIAAQDRICAARLLDIDLAGTEVGTEEKGLRGGDESFPGLLLIEALDAEALPRVLSDQRDAILALGAREAPPVVYSPVFALRKAELES</sequence>